<dbReference type="InterPro" id="IPR007577">
    <property type="entry name" value="GlycoTrfase_DXD_sugar-bd_CS"/>
</dbReference>
<dbReference type="SUPFAM" id="SSF53448">
    <property type="entry name" value="Nucleotide-diphospho-sugar transferases"/>
    <property type="match status" value="1"/>
</dbReference>
<proteinExistence type="predicted"/>
<keyword evidence="2" id="KW-1133">Transmembrane helix</keyword>
<comment type="caution">
    <text evidence="3">The sequence shown here is derived from an EMBL/GenBank/DDBJ whole genome shotgun (WGS) entry which is preliminary data.</text>
</comment>
<accession>A0A2P6MRH0</accession>
<evidence type="ECO:0000256" key="1">
    <source>
        <dbReference type="SAM" id="MobiDB-lite"/>
    </source>
</evidence>
<feature type="region of interest" description="Disordered" evidence="1">
    <location>
        <begin position="83"/>
        <end position="113"/>
    </location>
</feature>
<gene>
    <name evidence="3" type="ORF">PROFUN_11805</name>
</gene>
<dbReference type="STRING" id="1890364.A0A2P6MRH0"/>
<dbReference type="PANTHER" id="PTHR31834">
    <property type="entry name" value="INITIATION-SPECIFIC ALPHA-1,6-MANNOSYLTRANSFERASE"/>
    <property type="match status" value="1"/>
</dbReference>
<organism evidence="3 4">
    <name type="scientific">Planoprotostelium fungivorum</name>
    <dbReference type="NCBI Taxonomy" id="1890364"/>
    <lineage>
        <taxon>Eukaryota</taxon>
        <taxon>Amoebozoa</taxon>
        <taxon>Evosea</taxon>
        <taxon>Variosea</taxon>
        <taxon>Cavosteliida</taxon>
        <taxon>Cavosteliaceae</taxon>
        <taxon>Planoprotostelium</taxon>
    </lineage>
</organism>
<dbReference type="Proteomes" id="UP000241769">
    <property type="component" value="Unassembled WGS sequence"/>
</dbReference>
<dbReference type="AlphaFoldDB" id="A0A2P6MRH0"/>
<dbReference type="GO" id="GO:0006487">
    <property type="term" value="P:protein N-linked glycosylation"/>
    <property type="evidence" value="ECO:0007669"/>
    <property type="project" value="TreeGrafter"/>
</dbReference>
<name>A0A2P6MRH0_9EUKA</name>
<dbReference type="Pfam" id="PF04488">
    <property type="entry name" value="Gly_transf_sug"/>
    <property type="match status" value="1"/>
</dbReference>
<keyword evidence="2" id="KW-0472">Membrane</keyword>
<sequence length="406" mass="46769">MYFKPDSTRLRIVSPSGAVPEASGNPGVLSKEGGLFASLTGEMTISRRYLIITLLLFAFTCINLIQPWRSILVVQDPPNHHPPCAQAIGQNAQSSSFEQSIPPQPNREEEKDDYKIDPSLAVTSPRYKKRVYDIITRAFPYDRNRAIPNIVWRSWKSKELNGERTKWAKTWEENAKNWNLTMLDDKDMEDWMQKRVKHIPCVMEAWELMPQIILRSDFFRYLILFVEGDTDTSLVVEPEKWVPAEFGSWRDQAGLVANEQDQPSGEMWARRRFQIVQYCMMFKKGHPALANVITSVIIETMKRKAEGKLQQLGNIDILEWTGPALFTDDLFNYWNRRGPGGLSINLPEDEEWNAGYQGEFSGSSLSGFTDTQKVGDLILLHRSRFWFRPSNDSFIVHHCSGSWKGW</sequence>
<dbReference type="InterPro" id="IPR039367">
    <property type="entry name" value="Och1-like"/>
</dbReference>
<dbReference type="Gene3D" id="3.90.550.20">
    <property type="match status" value="1"/>
</dbReference>
<reference evidence="3 4" key="1">
    <citation type="journal article" date="2018" name="Genome Biol. Evol.">
        <title>Multiple Roots of Fruiting Body Formation in Amoebozoa.</title>
        <authorList>
            <person name="Hillmann F."/>
            <person name="Forbes G."/>
            <person name="Novohradska S."/>
            <person name="Ferling I."/>
            <person name="Riege K."/>
            <person name="Groth M."/>
            <person name="Westermann M."/>
            <person name="Marz M."/>
            <person name="Spaller T."/>
            <person name="Winckler T."/>
            <person name="Schaap P."/>
            <person name="Glockner G."/>
        </authorList>
    </citation>
    <scope>NUCLEOTIDE SEQUENCE [LARGE SCALE GENOMIC DNA]</scope>
    <source>
        <strain evidence="3 4">Jena</strain>
    </source>
</reference>
<dbReference type="EMBL" id="MDYQ01000477">
    <property type="protein sequence ID" value="PRP74303.1"/>
    <property type="molecule type" value="Genomic_DNA"/>
</dbReference>
<dbReference type="InParanoid" id="A0A2P6MRH0"/>
<keyword evidence="2" id="KW-0812">Transmembrane</keyword>
<feature type="transmembrane region" description="Helical" evidence="2">
    <location>
        <begin position="49"/>
        <end position="68"/>
    </location>
</feature>
<evidence type="ECO:0000313" key="3">
    <source>
        <dbReference type="EMBL" id="PRP74303.1"/>
    </source>
</evidence>
<dbReference type="OrthoDB" id="411251at2759"/>
<feature type="compositionally biased region" description="Polar residues" evidence="1">
    <location>
        <begin position="88"/>
        <end position="101"/>
    </location>
</feature>
<evidence type="ECO:0000256" key="2">
    <source>
        <dbReference type="SAM" id="Phobius"/>
    </source>
</evidence>
<dbReference type="GO" id="GO:0000009">
    <property type="term" value="F:alpha-1,6-mannosyltransferase activity"/>
    <property type="evidence" value="ECO:0007669"/>
    <property type="project" value="InterPro"/>
</dbReference>
<protein>
    <submittedName>
        <fullName evidence="3">Uncharacterized protein</fullName>
    </submittedName>
</protein>
<dbReference type="PANTHER" id="PTHR31834:SF1">
    <property type="entry name" value="INITIATION-SPECIFIC ALPHA-1,6-MANNOSYLTRANSFERASE"/>
    <property type="match status" value="1"/>
</dbReference>
<keyword evidence="4" id="KW-1185">Reference proteome</keyword>
<dbReference type="GO" id="GO:0000136">
    <property type="term" value="C:mannan polymerase complex"/>
    <property type="evidence" value="ECO:0007669"/>
    <property type="project" value="TreeGrafter"/>
</dbReference>
<dbReference type="InterPro" id="IPR029044">
    <property type="entry name" value="Nucleotide-diphossugar_trans"/>
</dbReference>
<evidence type="ECO:0000313" key="4">
    <source>
        <dbReference type="Proteomes" id="UP000241769"/>
    </source>
</evidence>